<dbReference type="NCBIfam" id="TIGR01451">
    <property type="entry name" value="B_ant_repeat"/>
    <property type="match status" value="1"/>
</dbReference>
<dbReference type="SUPFAM" id="SSF49464">
    <property type="entry name" value="Carboxypeptidase regulatory domain-like"/>
    <property type="match status" value="1"/>
</dbReference>
<dbReference type="InterPro" id="IPR008964">
    <property type="entry name" value="Invasin/intimin_cell_adhesion"/>
</dbReference>
<comment type="subcellular location">
    <subcellularLocation>
        <location evidence="1">Secreted</location>
    </subcellularLocation>
</comment>
<keyword evidence="3 4" id="KW-0732">Signal</keyword>
<organism evidence="7 8">
    <name type="scientific">Massilia phyllostachyos</name>
    <dbReference type="NCBI Taxonomy" id="2898585"/>
    <lineage>
        <taxon>Bacteria</taxon>
        <taxon>Pseudomonadati</taxon>
        <taxon>Pseudomonadota</taxon>
        <taxon>Betaproteobacteria</taxon>
        <taxon>Burkholderiales</taxon>
        <taxon>Oxalobacteraceae</taxon>
        <taxon>Telluria group</taxon>
        <taxon>Massilia</taxon>
    </lineage>
</organism>
<dbReference type="RefSeq" id="WP_231059742.1">
    <property type="nucleotide sequence ID" value="NZ_JAJNOC010000007.1"/>
</dbReference>
<dbReference type="Pfam" id="PF01345">
    <property type="entry name" value="DUF11"/>
    <property type="match status" value="1"/>
</dbReference>
<dbReference type="SUPFAM" id="SSF49373">
    <property type="entry name" value="Invasin/intimin cell-adhesion fragments"/>
    <property type="match status" value="1"/>
</dbReference>
<feature type="signal peptide" evidence="4">
    <location>
        <begin position="1"/>
        <end position="26"/>
    </location>
</feature>
<evidence type="ECO:0000259" key="6">
    <source>
        <dbReference type="Pfam" id="PF17210"/>
    </source>
</evidence>
<protein>
    <submittedName>
        <fullName evidence="7">DUF11 domain-containing protein</fullName>
    </submittedName>
</protein>
<gene>
    <name evidence="7" type="ORF">LQ564_19320</name>
</gene>
<evidence type="ECO:0000256" key="4">
    <source>
        <dbReference type="SAM" id="SignalP"/>
    </source>
</evidence>
<evidence type="ECO:0000313" key="8">
    <source>
        <dbReference type="Proteomes" id="UP001179361"/>
    </source>
</evidence>
<proteinExistence type="predicted"/>
<dbReference type="InterPro" id="IPR008969">
    <property type="entry name" value="CarboxyPept-like_regulatory"/>
</dbReference>
<dbReference type="InterPro" id="IPR013783">
    <property type="entry name" value="Ig-like_fold"/>
</dbReference>
<dbReference type="SUPFAM" id="SSF117074">
    <property type="entry name" value="Hypothetical protein PA1324"/>
    <property type="match status" value="1"/>
</dbReference>
<feature type="domain" description="DUF11" evidence="5">
    <location>
        <begin position="331"/>
        <end position="436"/>
    </location>
</feature>
<feature type="chain" id="PRO_5045758487" evidence="4">
    <location>
        <begin position="27"/>
        <end position="1630"/>
    </location>
</feature>
<feature type="domain" description="SD-repeat containing protein B" evidence="6">
    <location>
        <begin position="467"/>
        <end position="517"/>
    </location>
</feature>
<dbReference type="Proteomes" id="UP001179361">
    <property type="component" value="Unassembled WGS sequence"/>
</dbReference>
<evidence type="ECO:0000256" key="1">
    <source>
        <dbReference type="ARBA" id="ARBA00004613"/>
    </source>
</evidence>
<comment type="caution">
    <text evidence="7">The sequence shown here is derived from an EMBL/GenBank/DDBJ whole genome shotgun (WGS) entry which is preliminary data.</text>
</comment>
<reference evidence="7" key="1">
    <citation type="submission" date="2021-11" db="EMBL/GenBank/DDBJ databases">
        <title>The complete genome of Massilia sp sp. G4R7.</title>
        <authorList>
            <person name="Liu L."/>
            <person name="Yue J."/>
            <person name="Yuan J."/>
            <person name="Yang F."/>
            <person name="Li L."/>
        </authorList>
    </citation>
    <scope>NUCLEOTIDE SEQUENCE</scope>
    <source>
        <strain evidence="7">G4R7</strain>
    </source>
</reference>
<evidence type="ECO:0000259" key="5">
    <source>
        <dbReference type="Pfam" id="PF01345"/>
    </source>
</evidence>
<name>A0ABS8Q9L7_9BURK</name>
<dbReference type="InterPro" id="IPR047589">
    <property type="entry name" value="DUF11_rpt"/>
</dbReference>
<dbReference type="InterPro" id="IPR001434">
    <property type="entry name" value="OmcB-like_DUF11"/>
</dbReference>
<dbReference type="Pfam" id="PF17210">
    <property type="entry name" value="SdrD_B"/>
    <property type="match status" value="1"/>
</dbReference>
<evidence type="ECO:0000256" key="3">
    <source>
        <dbReference type="ARBA" id="ARBA00022729"/>
    </source>
</evidence>
<dbReference type="Gene3D" id="2.60.40.10">
    <property type="entry name" value="Immunoglobulins"/>
    <property type="match status" value="3"/>
</dbReference>
<dbReference type="EMBL" id="JAJNOC010000007">
    <property type="protein sequence ID" value="MCD2518456.1"/>
    <property type="molecule type" value="Genomic_DNA"/>
</dbReference>
<dbReference type="Gene3D" id="2.60.40.740">
    <property type="match status" value="1"/>
</dbReference>
<accession>A0ABS8Q9L7</accession>
<dbReference type="InterPro" id="IPR033764">
    <property type="entry name" value="Sdr_B"/>
</dbReference>
<keyword evidence="2" id="KW-0964">Secreted</keyword>
<evidence type="ECO:0000313" key="7">
    <source>
        <dbReference type="EMBL" id="MCD2518456.1"/>
    </source>
</evidence>
<evidence type="ECO:0000256" key="2">
    <source>
        <dbReference type="ARBA" id="ARBA00022525"/>
    </source>
</evidence>
<sequence>MRATLRHLAVLFQACALLLGAAGAQAAIVNKASATWNDPERGIQRQQSNTVTAVLPELITYYTDARYQSPARVTSAASTLYVQAVAPACNADPLVAETITISISATRAGDAEKYSAVETAPDSGVFRTTPSLEEANAVAKTAAANTSRLAKGGGDDPDDVPLPANTMSVADGALRAMKNDTLIASIDSCGSRTAVASILVDPNGVVFDAASNAPMAGARVSLIDVSGAGNGGVAGGPARVFGYDGVTAMPSSVMTDANGVYSFPLVAPSLYRLAVEAPASYAFPSKAAPSSLPSTRDVHLYGSFGGNFTVSADMGPVMIDLPLDAKPGILYLEKTASRASADIGDVVDYTIRVHNTADEALQSVVVDDDLPAGFRYQAGTLRVDGAPIEPEGGAGPALRIKVGELPATGAIVVRYRVRVGAGALNGDGINRARASSGAPRALASGVAAAKVKVDAGLFADKGYLVGQVFADCDGNGLRDKNEAGIPGVRIWLEDGSFAQTDADGRYSFADLSPHTHAARLDQLTLPQNAVIARDAANRFVDLQDGQLGKADFAIDACSPQLLDAIKARRTTLQASNAAAERAASSQAVAPAAAAATDVSKLDNSLGFVGLQDGAVMPHALATIRVKGTAGARFELDVNGKTVGMERVGQRSTVAERQLESWEFVGVTLNPGRNRLALRQFDSFGNPRGASTLEVIAPGEAKTVRLELDKATQAADGRSLTTVRVHIEDANGVPVTERTPVTLVATRGSWEAQDLDPREPGMQAFVEGGSAQFALRAPNEAGDAALTVSSGALRGEAAVNFVPAQRPLLATGVIDAAVGLGRSSGNTVRPSRTFDSLDDTLRGLSAGLEDRHAAASGRAAAFMKGTVAGDTLLTMSYDTDKPKQDAERRLFRDLDPNAYYPTYGDDAVRGFEAQSAGRLYLRAERNKSYVAYGDFTPANGNPARKLGAYQRSLTGLRQHLESGALVVDSFASYDSTRQLVEEIAANGTSGPYLTGSGAMVINSERVEIVIRERNRDGVIVASRPMVRYVDYDVEPLTGRILFRAPVASLDADLNPQYVRISYEVDQGNPNFWVAGVSAQYRVGPRLEVGAAVATDRNPAQTQTLSSVNATVKPDDKTTVIVEAARMDRAGKDLGRAARIDAVRVDGALESRVFYGRADENFDNASANLPRGRLDAGARLRYRVGERATVDLEALHTADAITKAERNGVLVGGGYAFAGGVRVEAGVRHAREQAPSGAVVAQPALTSVRMKVAAQIPNLPQAGVFVEAEQDVKDAGRRMVALGGDYRFAGGSRAYARHELISSLGSNYALNDSQQRNATVIGLDSDYMQNGRVFSEYRARAGGSDGGLGERQAEAAIGLRNLWQLGEGVRAHTSFERVRVLSGSQANEAVAVTGAVEISRSPVWKGTARLELRHAQDSDNVLSTLGLARRLDAEWSLLAKNTVSASRSRANDTLRLNELGQAGVAFRALETLGWNGLAKYEYKVERDTGAEQVERAVHMVAANANWQPTRETLFSARIAAKLARDRSLGLDSRNSAQLLGVRATHMIAKDWDVGASAQMLLDGGAAKGRQFGAGVEAGYRLRDNIWVSAGYNLLGFRERDLAGADATQKGVYLRLRMKFDERLLEGLLAPAK</sequence>
<keyword evidence="8" id="KW-1185">Reference proteome</keyword>